<protein>
    <submittedName>
        <fullName evidence="2">Uncharacterized protein</fullName>
    </submittedName>
</protein>
<dbReference type="PROSITE" id="PS51257">
    <property type="entry name" value="PROKAR_LIPOPROTEIN"/>
    <property type="match status" value="1"/>
</dbReference>
<proteinExistence type="predicted"/>
<feature type="transmembrane region" description="Helical" evidence="1">
    <location>
        <begin position="21"/>
        <end position="43"/>
    </location>
</feature>
<dbReference type="EMBL" id="AWSI01000036">
    <property type="protein sequence ID" value="ERH30121.1"/>
    <property type="molecule type" value="Genomic_DNA"/>
</dbReference>
<evidence type="ECO:0000256" key="1">
    <source>
        <dbReference type="SAM" id="Phobius"/>
    </source>
</evidence>
<keyword evidence="1" id="KW-1133">Transmembrane helix</keyword>
<dbReference type="AlphaFoldDB" id="U1R7Y6"/>
<keyword evidence="1" id="KW-0812">Transmembrane</keyword>
<evidence type="ECO:0000313" key="2">
    <source>
        <dbReference type="EMBL" id="ERH30121.1"/>
    </source>
</evidence>
<keyword evidence="3" id="KW-1185">Reference proteome</keyword>
<reference evidence="2 3" key="1">
    <citation type="submission" date="2013-08" db="EMBL/GenBank/DDBJ databases">
        <authorList>
            <person name="Weinstock G."/>
            <person name="Sodergren E."/>
            <person name="Wylie T."/>
            <person name="Fulton L."/>
            <person name="Fulton R."/>
            <person name="Fronick C."/>
            <person name="O'Laughlin M."/>
            <person name="Godfrey J."/>
            <person name="Miner T."/>
            <person name="Herter B."/>
            <person name="Appelbaum E."/>
            <person name="Cordes M."/>
            <person name="Lek S."/>
            <person name="Wollam A."/>
            <person name="Pepin K.H."/>
            <person name="Palsikar V.B."/>
            <person name="Mitreva M."/>
            <person name="Wilson R.K."/>
        </authorList>
    </citation>
    <scope>NUCLEOTIDE SEQUENCE [LARGE SCALE GENOMIC DNA]</scope>
    <source>
        <strain evidence="2 3">F0580</strain>
    </source>
</reference>
<evidence type="ECO:0000313" key="3">
    <source>
        <dbReference type="Proteomes" id="UP000016519"/>
    </source>
</evidence>
<name>U1R7Y6_9BIFI</name>
<comment type="caution">
    <text evidence="2">The sequence shown here is derived from an EMBL/GenBank/DDBJ whole genome shotgun (WGS) entry which is preliminary data.</text>
</comment>
<gene>
    <name evidence="2" type="ORF">HMPREF9244_01196</name>
</gene>
<keyword evidence="1" id="KW-0472">Membrane</keyword>
<sequence length="46" mass="5310">MRQLHKLFMSIPEQINILRRRGLICLLGFSWGFGCGWAYLVIICGV</sequence>
<organism evidence="2 3">
    <name type="scientific">Alloscardovia omnicolens F0580</name>
    <dbReference type="NCBI Taxonomy" id="1321816"/>
    <lineage>
        <taxon>Bacteria</taxon>
        <taxon>Bacillati</taxon>
        <taxon>Actinomycetota</taxon>
        <taxon>Actinomycetes</taxon>
        <taxon>Bifidobacteriales</taxon>
        <taxon>Bifidobacteriaceae</taxon>
        <taxon>Alloscardovia</taxon>
    </lineage>
</organism>
<accession>U1R7Y6</accession>
<dbReference type="Proteomes" id="UP000016519">
    <property type="component" value="Unassembled WGS sequence"/>
</dbReference>
<dbReference type="HOGENOM" id="CLU_3179370_0_0_11"/>